<evidence type="ECO:0000256" key="1">
    <source>
        <dbReference type="SAM" id="MobiDB-lite"/>
    </source>
</evidence>
<dbReference type="HOGENOM" id="CLU_025328_0_0_11"/>
<dbReference type="GO" id="GO:0008658">
    <property type="term" value="F:penicillin binding"/>
    <property type="evidence" value="ECO:0007669"/>
    <property type="project" value="InterPro"/>
</dbReference>
<dbReference type="OrthoDB" id="5241017at2"/>
<dbReference type="InterPro" id="IPR012338">
    <property type="entry name" value="Beta-lactam/transpept-like"/>
</dbReference>
<name>C7Q7E4_CATAD</name>
<evidence type="ECO:0000256" key="2">
    <source>
        <dbReference type="SAM" id="SignalP"/>
    </source>
</evidence>
<dbReference type="FunCoup" id="C7Q7E4">
    <property type="interactions" value="1"/>
</dbReference>
<accession>C7Q7E4</accession>
<feature type="region of interest" description="Disordered" evidence="1">
    <location>
        <begin position="25"/>
        <end position="46"/>
    </location>
</feature>
<dbReference type="InParanoid" id="C7Q7E4"/>
<gene>
    <name evidence="4" type="ordered locus">Caci_1307</name>
</gene>
<dbReference type="eggNOG" id="COG0768">
    <property type="taxonomic scope" value="Bacteria"/>
</dbReference>
<dbReference type="SUPFAM" id="SSF56601">
    <property type="entry name" value="beta-lactamase/transpeptidase-like"/>
    <property type="match status" value="1"/>
</dbReference>
<feature type="compositionally biased region" description="Low complexity" evidence="1">
    <location>
        <begin position="105"/>
        <end position="127"/>
    </location>
</feature>
<evidence type="ECO:0000313" key="4">
    <source>
        <dbReference type="EMBL" id="ACU70232.1"/>
    </source>
</evidence>
<evidence type="ECO:0000313" key="5">
    <source>
        <dbReference type="Proteomes" id="UP000000851"/>
    </source>
</evidence>
<feature type="signal peptide" evidence="2">
    <location>
        <begin position="1"/>
        <end position="22"/>
    </location>
</feature>
<dbReference type="Pfam" id="PF00905">
    <property type="entry name" value="Transpeptidase"/>
    <property type="match status" value="1"/>
</dbReference>
<proteinExistence type="predicted"/>
<dbReference type="GO" id="GO:0071972">
    <property type="term" value="F:peptidoglycan L,D-transpeptidase activity"/>
    <property type="evidence" value="ECO:0007669"/>
    <property type="project" value="TreeGrafter"/>
</dbReference>
<dbReference type="EMBL" id="CP001700">
    <property type="protein sequence ID" value="ACU70232.1"/>
    <property type="molecule type" value="Genomic_DNA"/>
</dbReference>
<dbReference type="PANTHER" id="PTHR30627">
    <property type="entry name" value="PEPTIDOGLYCAN D,D-TRANSPEPTIDASE"/>
    <property type="match status" value="1"/>
</dbReference>
<dbReference type="GO" id="GO:0005886">
    <property type="term" value="C:plasma membrane"/>
    <property type="evidence" value="ECO:0007669"/>
    <property type="project" value="TreeGrafter"/>
</dbReference>
<feature type="region of interest" description="Disordered" evidence="1">
    <location>
        <begin position="105"/>
        <end position="130"/>
    </location>
</feature>
<keyword evidence="5" id="KW-1185">Reference proteome</keyword>
<dbReference type="PANTHER" id="PTHR30627:SF24">
    <property type="entry name" value="PENICILLIN-BINDING PROTEIN 4B"/>
    <property type="match status" value="1"/>
</dbReference>
<reference evidence="4 5" key="1">
    <citation type="journal article" date="2009" name="Stand. Genomic Sci.">
        <title>Complete genome sequence of Catenulispora acidiphila type strain (ID 139908).</title>
        <authorList>
            <person name="Copeland A."/>
            <person name="Lapidus A."/>
            <person name="Glavina Del Rio T."/>
            <person name="Nolan M."/>
            <person name="Lucas S."/>
            <person name="Chen F."/>
            <person name="Tice H."/>
            <person name="Cheng J.F."/>
            <person name="Bruce D."/>
            <person name="Goodwin L."/>
            <person name="Pitluck S."/>
            <person name="Mikhailova N."/>
            <person name="Pati A."/>
            <person name="Ivanova N."/>
            <person name="Mavromatis K."/>
            <person name="Chen A."/>
            <person name="Palaniappan K."/>
            <person name="Chain P."/>
            <person name="Land M."/>
            <person name="Hauser L."/>
            <person name="Chang Y.J."/>
            <person name="Jeffries C.D."/>
            <person name="Chertkov O."/>
            <person name="Brettin T."/>
            <person name="Detter J.C."/>
            <person name="Han C."/>
            <person name="Ali Z."/>
            <person name="Tindall B.J."/>
            <person name="Goker M."/>
            <person name="Bristow J."/>
            <person name="Eisen J.A."/>
            <person name="Markowitz V."/>
            <person name="Hugenholtz P."/>
            <person name="Kyrpides N.C."/>
            <person name="Klenk H.P."/>
        </authorList>
    </citation>
    <scope>NUCLEOTIDE SEQUENCE [LARGE SCALE GENOMIC DNA]</scope>
    <source>
        <strain evidence="5">DSM 44928 / JCM 14897 / NBRC 102108 / NRRL B-24433 / ID139908</strain>
    </source>
</reference>
<dbReference type="GO" id="GO:0071555">
    <property type="term" value="P:cell wall organization"/>
    <property type="evidence" value="ECO:0007669"/>
    <property type="project" value="TreeGrafter"/>
</dbReference>
<evidence type="ECO:0000259" key="3">
    <source>
        <dbReference type="Pfam" id="PF00905"/>
    </source>
</evidence>
<protein>
    <submittedName>
        <fullName evidence="4">Penicillin-binding protein transpeptidase</fullName>
    </submittedName>
</protein>
<dbReference type="RefSeq" id="WP_012785526.1">
    <property type="nucleotide sequence ID" value="NC_013131.1"/>
</dbReference>
<keyword evidence="2" id="KW-0732">Signal</keyword>
<organism evidence="4 5">
    <name type="scientific">Catenulispora acidiphila (strain DSM 44928 / JCM 14897 / NBRC 102108 / NRRL B-24433 / ID139908)</name>
    <dbReference type="NCBI Taxonomy" id="479433"/>
    <lineage>
        <taxon>Bacteria</taxon>
        <taxon>Bacillati</taxon>
        <taxon>Actinomycetota</taxon>
        <taxon>Actinomycetes</taxon>
        <taxon>Catenulisporales</taxon>
        <taxon>Catenulisporaceae</taxon>
        <taxon>Catenulispora</taxon>
    </lineage>
</organism>
<sequence precursor="true">MGSRRTLLAIAAVATSLAVVTAGCSGGSKSKPAASGGTSAATSEGASPTDTVAAAFLAAWQSGDYTKAGSMTDLPDKAGPRLKQVMESLAPKSIVLKLGSQENAPSSAAGSSSASGSATPGAPSSPATPNPLANAVHYGFAVTDTFDDGLTWSYNSTMSVLPPTGNGPALVHFASAIINPQLSAASNLKAVPPSVPVADRSGAPLSGTDHPSIASIVTKLAVAKPQNGTEPSLQIQFVDNNTGTQIPGSNTVQLGAPNATSGLQLASTIDSKIQTAAENALKPYPNSGMVVIKPSTGEILAIATNNKSNVKMAYTATRAPGSTFKTVTATALMLGGMKLTDGADCTPTAKVGTEVYHNDEGLANGFTGANLLSAYEQSCNTSFVNATIGRNLGLDSLSKTAHDYYGMDQPWDMGVGSATYCTGGSQQVPAADTHSLLAASAFGQGKITMCPLTMASVAATVATGQFHQPILIPGYQAPAKAQPLPATVDANLQTMMRGVITNGTATSLAGIAPTLGAKTGSAEPNSTDKTDSWMIAMDPQHDIAVSALVLNAGFGNSAAGPAIAAMMKAAGLS</sequence>
<dbReference type="Proteomes" id="UP000000851">
    <property type="component" value="Chromosome"/>
</dbReference>
<dbReference type="PROSITE" id="PS51257">
    <property type="entry name" value="PROKAR_LIPOPROTEIN"/>
    <property type="match status" value="1"/>
</dbReference>
<feature type="chain" id="PRO_5038943979" evidence="2">
    <location>
        <begin position="23"/>
        <end position="573"/>
    </location>
</feature>
<dbReference type="Gene3D" id="3.40.710.10">
    <property type="entry name" value="DD-peptidase/beta-lactamase superfamily"/>
    <property type="match status" value="1"/>
</dbReference>
<dbReference type="InterPro" id="IPR050515">
    <property type="entry name" value="Beta-lactam/transpept"/>
</dbReference>
<dbReference type="KEGG" id="cai:Caci_1307"/>
<feature type="domain" description="Penicillin-binding protein transpeptidase" evidence="3">
    <location>
        <begin position="289"/>
        <end position="567"/>
    </location>
</feature>
<dbReference type="AlphaFoldDB" id="C7Q7E4"/>
<dbReference type="STRING" id="479433.Caci_1307"/>
<dbReference type="InterPro" id="IPR001460">
    <property type="entry name" value="PCN-bd_Tpept"/>
</dbReference>